<protein>
    <submittedName>
        <fullName evidence="1">Uncharacterized protein</fullName>
    </submittedName>
</protein>
<keyword evidence="2" id="KW-1185">Reference proteome</keyword>
<accession>A0A9W9FNS4</accession>
<evidence type="ECO:0000313" key="1">
    <source>
        <dbReference type="EMBL" id="KAJ5103327.1"/>
    </source>
</evidence>
<proteinExistence type="predicted"/>
<gene>
    <name evidence="1" type="ORF">N7532_003856</name>
</gene>
<comment type="caution">
    <text evidence="1">The sequence shown here is derived from an EMBL/GenBank/DDBJ whole genome shotgun (WGS) entry which is preliminary data.</text>
</comment>
<dbReference type="EMBL" id="JAPQKI010000004">
    <property type="protein sequence ID" value="KAJ5103327.1"/>
    <property type="molecule type" value="Genomic_DNA"/>
</dbReference>
<dbReference type="Proteomes" id="UP001149074">
    <property type="component" value="Unassembled WGS sequence"/>
</dbReference>
<reference evidence="1" key="1">
    <citation type="submission" date="2022-11" db="EMBL/GenBank/DDBJ databases">
        <authorList>
            <person name="Petersen C."/>
        </authorList>
    </citation>
    <scope>NUCLEOTIDE SEQUENCE</scope>
    <source>
        <strain evidence="1">IBT 30761</strain>
    </source>
</reference>
<dbReference type="AlphaFoldDB" id="A0A9W9FNS4"/>
<organism evidence="1 2">
    <name type="scientific">Penicillium argentinense</name>
    <dbReference type="NCBI Taxonomy" id="1131581"/>
    <lineage>
        <taxon>Eukaryota</taxon>
        <taxon>Fungi</taxon>
        <taxon>Dikarya</taxon>
        <taxon>Ascomycota</taxon>
        <taxon>Pezizomycotina</taxon>
        <taxon>Eurotiomycetes</taxon>
        <taxon>Eurotiomycetidae</taxon>
        <taxon>Eurotiales</taxon>
        <taxon>Aspergillaceae</taxon>
        <taxon>Penicillium</taxon>
    </lineage>
</organism>
<evidence type="ECO:0000313" key="2">
    <source>
        <dbReference type="Proteomes" id="UP001149074"/>
    </source>
</evidence>
<sequence>MGIPNDCNRHGCVSKLTTIAQECGYLVCYLCRRCPYCHTSRQIKWEAYCRELDVDSARNPSSLAPLGPTTSYSATCFNAKSILFQAENEPLVLTFEAIFDRPANNGERGIVFDDEYYQSMSHGLRETLFAHALSAFLFAN</sequence>
<dbReference type="RefSeq" id="XP_056476707.1">
    <property type="nucleotide sequence ID" value="XM_056616350.1"/>
</dbReference>
<dbReference type="GeneID" id="81355329"/>
<name>A0A9W9FNS4_9EURO</name>
<reference evidence="1" key="2">
    <citation type="journal article" date="2023" name="IMA Fungus">
        <title>Comparative genomic study of the Penicillium genus elucidates a diverse pangenome and 15 lateral gene transfer events.</title>
        <authorList>
            <person name="Petersen C."/>
            <person name="Sorensen T."/>
            <person name="Nielsen M.R."/>
            <person name="Sondergaard T.E."/>
            <person name="Sorensen J.L."/>
            <person name="Fitzpatrick D.A."/>
            <person name="Frisvad J.C."/>
            <person name="Nielsen K.L."/>
        </authorList>
    </citation>
    <scope>NUCLEOTIDE SEQUENCE</scope>
    <source>
        <strain evidence="1">IBT 30761</strain>
    </source>
</reference>